<comment type="caution">
    <text evidence="2">The sequence shown here is derived from an EMBL/GenBank/DDBJ whole genome shotgun (WGS) entry which is preliminary data.</text>
</comment>
<evidence type="ECO:0000313" key="2">
    <source>
        <dbReference type="EMBL" id="THH00662.1"/>
    </source>
</evidence>
<dbReference type="PANTHER" id="PTHR34315:SF1">
    <property type="entry name" value="INTRADIOL RING-CLEAVAGE DIOXYGENASES DOMAIN-CONTAINING PROTEIN-RELATED"/>
    <property type="match status" value="1"/>
</dbReference>
<protein>
    <recommendedName>
        <fullName evidence="1">Intradiol ring-cleavage dioxygenases domain-containing protein</fullName>
    </recommendedName>
</protein>
<dbReference type="SUPFAM" id="SSF49482">
    <property type="entry name" value="Aromatic compound dioxygenase"/>
    <property type="match status" value="1"/>
</dbReference>
<dbReference type="AlphaFoldDB" id="A0A4S4KPZ0"/>
<dbReference type="Pfam" id="PF00775">
    <property type="entry name" value="Dioxygenase_C"/>
    <property type="match status" value="1"/>
</dbReference>
<dbReference type="OrthoDB" id="121380at2759"/>
<dbReference type="InterPro" id="IPR000627">
    <property type="entry name" value="Intradiol_dOase_C"/>
</dbReference>
<dbReference type="GO" id="GO:0016702">
    <property type="term" value="F:oxidoreductase activity, acting on single donors with incorporation of molecular oxygen, incorporation of two atoms of oxygen"/>
    <property type="evidence" value="ECO:0007669"/>
    <property type="project" value="InterPro"/>
</dbReference>
<dbReference type="Gene3D" id="2.60.130.10">
    <property type="entry name" value="Aromatic compound dioxygenase"/>
    <property type="match status" value="1"/>
</dbReference>
<proteinExistence type="predicted"/>
<dbReference type="Proteomes" id="UP000308199">
    <property type="component" value="Unassembled WGS sequence"/>
</dbReference>
<dbReference type="PANTHER" id="PTHR34315">
    <property type="match status" value="1"/>
</dbReference>
<reference evidence="2 3" key="1">
    <citation type="submission" date="2019-02" db="EMBL/GenBank/DDBJ databases">
        <title>Genome sequencing of the rare red list fungi Phellinidium pouzarii.</title>
        <authorList>
            <person name="Buettner E."/>
            <person name="Kellner H."/>
        </authorList>
    </citation>
    <scope>NUCLEOTIDE SEQUENCE [LARGE SCALE GENOMIC DNA]</scope>
    <source>
        <strain evidence="2 3">DSM 108285</strain>
    </source>
</reference>
<feature type="domain" description="Intradiol ring-cleavage dioxygenases" evidence="1">
    <location>
        <begin position="103"/>
        <end position="242"/>
    </location>
</feature>
<dbReference type="InterPro" id="IPR015889">
    <property type="entry name" value="Intradiol_dOase_core"/>
</dbReference>
<organism evidence="2 3">
    <name type="scientific">Phellinidium pouzarii</name>
    <dbReference type="NCBI Taxonomy" id="167371"/>
    <lineage>
        <taxon>Eukaryota</taxon>
        <taxon>Fungi</taxon>
        <taxon>Dikarya</taxon>
        <taxon>Basidiomycota</taxon>
        <taxon>Agaricomycotina</taxon>
        <taxon>Agaricomycetes</taxon>
        <taxon>Hymenochaetales</taxon>
        <taxon>Hymenochaetaceae</taxon>
        <taxon>Phellinidium</taxon>
    </lineage>
</organism>
<evidence type="ECO:0000259" key="1">
    <source>
        <dbReference type="Pfam" id="PF00775"/>
    </source>
</evidence>
<keyword evidence="3" id="KW-1185">Reference proteome</keyword>
<dbReference type="GO" id="GO:0008199">
    <property type="term" value="F:ferric iron binding"/>
    <property type="evidence" value="ECO:0007669"/>
    <property type="project" value="InterPro"/>
</dbReference>
<dbReference type="CDD" id="cd03457">
    <property type="entry name" value="intradiol_dioxygenase_like"/>
    <property type="match status" value="1"/>
</dbReference>
<sequence length="329" mass="35562">MGIRERSSKNGPLAQSSPELTAFFVLIEHCRKNSKHLASKRHLAARNCAPAINAFHAKRRVKRALPAQIPLGGMHHGGDGGSGNVIEDAIHSYTCVTAPEIEEGPYYVNNELVRQDLTEDQKGVPLRLDIGVIDTATCEPVQDAFIEIWSCNATGVYGAFESNIGGPPPGAPAMSSRNTWLRGGHATDATGTVELTTIYPGFYYGRTIHVHLMVHLGWEVAANGSIISHAGSIAHIGQLFFDEPWNDRVLSTQPYTDNTARRTLNTQDHDFARASIDGSSAVVQLDMLGDAVEDGLLGFITIGIDTTAEHSIHSTNYYNVSTGDFGVVI</sequence>
<gene>
    <name evidence="2" type="ORF">EW145_g7045</name>
</gene>
<accession>A0A4S4KPZ0</accession>
<dbReference type="EMBL" id="SGPK01000624">
    <property type="protein sequence ID" value="THH00662.1"/>
    <property type="molecule type" value="Genomic_DNA"/>
</dbReference>
<name>A0A4S4KPZ0_9AGAM</name>
<evidence type="ECO:0000313" key="3">
    <source>
        <dbReference type="Proteomes" id="UP000308199"/>
    </source>
</evidence>